<organism evidence="1 2">
    <name type="scientific">Daphnia galeata</name>
    <dbReference type="NCBI Taxonomy" id="27404"/>
    <lineage>
        <taxon>Eukaryota</taxon>
        <taxon>Metazoa</taxon>
        <taxon>Ecdysozoa</taxon>
        <taxon>Arthropoda</taxon>
        <taxon>Crustacea</taxon>
        <taxon>Branchiopoda</taxon>
        <taxon>Diplostraca</taxon>
        <taxon>Cladocera</taxon>
        <taxon>Anomopoda</taxon>
        <taxon>Daphniidae</taxon>
        <taxon>Daphnia</taxon>
    </lineage>
</organism>
<dbReference type="EMBL" id="CAKKLH010000146">
    <property type="protein sequence ID" value="CAH0104540.1"/>
    <property type="molecule type" value="Genomic_DNA"/>
</dbReference>
<keyword evidence="2" id="KW-1185">Reference proteome</keyword>
<accession>A0A8J2WMJ6</accession>
<protein>
    <submittedName>
        <fullName evidence="1">Uncharacterized protein</fullName>
    </submittedName>
</protein>
<proteinExistence type="predicted"/>
<reference evidence="1" key="1">
    <citation type="submission" date="2021-11" db="EMBL/GenBank/DDBJ databases">
        <authorList>
            <person name="Schell T."/>
        </authorList>
    </citation>
    <scope>NUCLEOTIDE SEQUENCE</scope>
    <source>
        <strain evidence="1">M5</strain>
    </source>
</reference>
<sequence length="87" mass="9673">MMMEVGVHDGFWSAVQICFPFQLDSVTVCSPHANNPGVFVTSQPEALTRKSTKCGHVSAWRGRRKKFPTSFSFFGWPPALLDGRLVS</sequence>
<dbReference type="AlphaFoldDB" id="A0A8J2WMJ6"/>
<name>A0A8J2WMJ6_9CRUS</name>
<evidence type="ECO:0000313" key="1">
    <source>
        <dbReference type="EMBL" id="CAH0104540.1"/>
    </source>
</evidence>
<evidence type="ECO:0000313" key="2">
    <source>
        <dbReference type="Proteomes" id="UP000789390"/>
    </source>
</evidence>
<dbReference type="Proteomes" id="UP000789390">
    <property type="component" value="Unassembled WGS sequence"/>
</dbReference>
<comment type="caution">
    <text evidence="1">The sequence shown here is derived from an EMBL/GenBank/DDBJ whole genome shotgun (WGS) entry which is preliminary data.</text>
</comment>
<gene>
    <name evidence="1" type="ORF">DGAL_LOCUS7447</name>
</gene>